<comment type="cofactor">
    <cofactor evidence="1">
        <name>Zn(2+)</name>
        <dbReference type="ChEBI" id="CHEBI:29105"/>
    </cofactor>
</comment>
<dbReference type="CDD" id="cd07363">
    <property type="entry name" value="45_DOPA_Dioxygenase"/>
    <property type="match status" value="1"/>
</dbReference>
<organism evidence="7 8">
    <name type="scientific">Arcobacter caeni</name>
    <dbReference type="NCBI Taxonomy" id="1912877"/>
    <lineage>
        <taxon>Bacteria</taxon>
        <taxon>Pseudomonadati</taxon>
        <taxon>Campylobacterota</taxon>
        <taxon>Epsilonproteobacteria</taxon>
        <taxon>Campylobacterales</taxon>
        <taxon>Arcobacteraceae</taxon>
        <taxon>Arcobacter</taxon>
    </lineage>
</organism>
<evidence type="ECO:0000256" key="2">
    <source>
        <dbReference type="ARBA" id="ARBA00007581"/>
    </source>
</evidence>
<protein>
    <submittedName>
        <fullName evidence="7">Dioxygenase</fullName>
    </submittedName>
</protein>
<comment type="similarity">
    <text evidence="2">Belongs to the DODA-type extradiol aromatic ring-opening dioxygenase family.</text>
</comment>
<keyword evidence="4" id="KW-0862">Zinc</keyword>
<keyword evidence="5" id="KW-0560">Oxidoreductase</keyword>
<dbReference type="Proteomes" id="UP000251135">
    <property type="component" value="Unassembled WGS sequence"/>
</dbReference>
<accession>A0A363D3F6</accession>
<gene>
    <name evidence="7" type="ORF">B0174_03230</name>
</gene>
<keyword evidence="8" id="KW-1185">Reference proteome</keyword>
<dbReference type="AlphaFoldDB" id="A0A363D3F6"/>
<dbReference type="PANTHER" id="PTHR30096">
    <property type="entry name" value="4,5-DOPA DIOXYGENASE EXTRADIOL-LIKE PROTEIN"/>
    <property type="match status" value="1"/>
</dbReference>
<dbReference type="PIRSF" id="PIRSF006157">
    <property type="entry name" value="Doxgns_DODA"/>
    <property type="match status" value="1"/>
</dbReference>
<dbReference type="GO" id="GO:0008198">
    <property type="term" value="F:ferrous iron binding"/>
    <property type="evidence" value="ECO:0007669"/>
    <property type="project" value="InterPro"/>
</dbReference>
<dbReference type="OrthoDB" id="9790889at2"/>
<keyword evidence="7" id="KW-0223">Dioxygenase</keyword>
<feature type="domain" description="Extradiol ring-cleavage dioxygenase class III enzyme subunit B" evidence="6">
    <location>
        <begin position="17"/>
        <end position="243"/>
    </location>
</feature>
<name>A0A363D3F6_9BACT</name>
<dbReference type="Gene3D" id="3.40.830.10">
    <property type="entry name" value="LigB-like"/>
    <property type="match status" value="1"/>
</dbReference>
<dbReference type="PANTHER" id="PTHR30096:SF0">
    <property type="entry name" value="4,5-DOPA DIOXYGENASE EXTRADIOL-LIKE PROTEIN"/>
    <property type="match status" value="1"/>
</dbReference>
<evidence type="ECO:0000313" key="8">
    <source>
        <dbReference type="Proteomes" id="UP000251135"/>
    </source>
</evidence>
<dbReference type="EMBL" id="MUXE01000003">
    <property type="protein sequence ID" value="PUE65852.1"/>
    <property type="molecule type" value="Genomic_DNA"/>
</dbReference>
<dbReference type="InterPro" id="IPR004183">
    <property type="entry name" value="Xdiol_dOase_suB"/>
</dbReference>
<evidence type="ECO:0000313" key="7">
    <source>
        <dbReference type="EMBL" id="PUE65852.1"/>
    </source>
</evidence>
<evidence type="ECO:0000259" key="6">
    <source>
        <dbReference type="Pfam" id="PF02900"/>
    </source>
</evidence>
<dbReference type="GO" id="GO:0008270">
    <property type="term" value="F:zinc ion binding"/>
    <property type="evidence" value="ECO:0007669"/>
    <property type="project" value="InterPro"/>
</dbReference>
<dbReference type="GO" id="GO:0016702">
    <property type="term" value="F:oxidoreductase activity, acting on single donors with incorporation of molecular oxygen, incorporation of two atoms of oxygen"/>
    <property type="evidence" value="ECO:0007669"/>
    <property type="project" value="UniProtKB-ARBA"/>
</dbReference>
<evidence type="ECO:0000256" key="1">
    <source>
        <dbReference type="ARBA" id="ARBA00001947"/>
    </source>
</evidence>
<dbReference type="RefSeq" id="WP_108558214.1">
    <property type="nucleotide sequence ID" value="NZ_MUXE01000003.1"/>
</dbReference>
<dbReference type="Pfam" id="PF02900">
    <property type="entry name" value="LigB"/>
    <property type="match status" value="1"/>
</dbReference>
<evidence type="ECO:0000256" key="4">
    <source>
        <dbReference type="ARBA" id="ARBA00022833"/>
    </source>
</evidence>
<evidence type="ECO:0000256" key="3">
    <source>
        <dbReference type="ARBA" id="ARBA00022723"/>
    </source>
</evidence>
<keyword evidence="3" id="KW-0479">Metal-binding</keyword>
<sequence length="260" mass="30043">MNPTLFISHGAPNIILSDIKSKKSIKKLAKKLEMPKYIIIFSAHYLTKDLKIINPDTNKIMYDFYGFEDELYKVKYEINSDEKLTFELIEKLKKQNIDISIDENRKSYDHGVWNVLALIYEHLKIPVLQISIPSSYSIEQLINLGVVLQQFKNEALVICSGGITHNLADSGMSQNIKDYAKKFNDDIVNIIENAKEDELKNIQKNINFYKNHPSTEHFLPLFIAYGNAINKKGKSFNSEMLYSNISMESFIFDNKKDIKC</sequence>
<evidence type="ECO:0000256" key="5">
    <source>
        <dbReference type="ARBA" id="ARBA00023002"/>
    </source>
</evidence>
<dbReference type="InterPro" id="IPR014436">
    <property type="entry name" value="Extradiol_dOase_DODA"/>
</dbReference>
<comment type="caution">
    <text evidence="7">The sequence shown here is derived from an EMBL/GenBank/DDBJ whole genome shotgun (WGS) entry which is preliminary data.</text>
</comment>
<reference evidence="7 8" key="1">
    <citation type="submission" date="2017-02" db="EMBL/GenBank/DDBJ databases">
        <title>Arcobacter caeni sp. nov, a new Arcobacter species isolated from reclaimed water.</title>
        <authorList>
            <person name="Figueras M.J."/>
            <person name="Perez-Cataluna A."/>
            <person name="Salas-Masso N."/>
        </authorList>
    </citation>
    <scope>NUCLEOTIDE SEQUENCE [LARGE SCALE GENOMIC DNA]</scope>
    <source>
        <strain evidence="7 8">RW17-10</strain>
    </source>
</reference>
<proteinExistence type="inferred from homology"/>
<dbReference type="SUPFAM" id="SSF53213">
    <property type="entry name" value="LigB-like"/>
    <property type="match status" value="1"/>
</dbReference>